<dbReference type="PANTHER" id="PTHR42307:SF2">
    <property type="entry name" value="PUP DEAMIDASE_DEPUPYLASE"/>
    <property type="match status" value="1"/>
</dbReference>
<evidence type="ECO:0000256" key="1">
    <source>
        <dbReference type="ARBA" id="ARBA00009114"/>
    </source>
</evidence>
<dbReference type="InterPro" id="IPR000164">
    <property type="entry name" value="Histone_H3/CENP-A"/>
</dbReference>
<feature type="active site" description="Proton acceptor" evidence="2">
    <location>
        <position position="90"/>
    </location>
</feature>
<dbReference type="GO" id="GO:0008233">
    <property type="term" value="F:peptidase activity"/>
    <property type="evidence" value="ECO:0007669"/>
    <property type="project" value="InterPro"/>
</dbReference>
<dbReference type="OrthoDB" id="9760627at2"/>
<evidence type="ECO:0000313" key="3">
    <source>
        <dbReference type="EMBL" id="BAN02921.1"/>
    </source>
</evidence>
<dbReference type="PANTHER" id="PTHR42307">
    <property type="entry name" value="PUP DEAMIDASE/DEPUPYLASE"/>
    <property type="match status" value="1"/>
</dbReference>
<dbReference type="InterPro" id="IPR004347">
    <property type="entry name" value="Pup_ligase/deamidase"/>
</dbReference>
<sequence>MALPKVCGIETEYGIVVRGAENNPVTASSLLINSYVAATNRDRGRIGWDFEDEQPANDARGFSLDDSMAPEVETTLVNAVLTNGARFYVDHAHPEISTPEVTNAREALVWDRAADEIVKAAMIAAKRVLGDDAEIIIHKNNSDGKGNSYGCHENYLLARELPFGRLAREITPHFVTRQIFTGAGKVGCEMPGRPHDDIAYQISQRADFFEEEIGLETTLKRPIVNTRDEPHADPQKYRRLHVIVGDANMSEVATYLKVGTTSIVLSMIEDDALGDDWALGNPVTAIRQVSHDPSLRQTIMLGDGTRATALEVQWGLFERARKYEQSHGLDCVDEAVGADIMDRWERVLTGLETDPESVGHWVDWVAKRRLVTGFAERHDLAPGSVKLKAIDLQYHDMRPERCLASRAGLDTIIDQSEAIDAMTRPPETTRAYFRGRCLDKYPDDIVAANWDSLVFDIGRDPLRRVPMMEPLRGTAEHVATLIDDSETARDLLDRLGE</sequence>
<gene>
    <name evidence="3" type="primary">dop</name>
    <name evidence="3" type="ORF">YM304_26070</name>
</gene>
<protein>
    <submittedName>
        <fullName evidence="3">Pup deamidase</fullName>
        <ecNumber evidence="3">3.5.1.-</ecNumber>
    </submittedName>
</protein>
<dbReference type="GO" id="GO:0019941">
    <property type="term" value="P:modification-dependent protein catabolic process"/>
    <property type="evidence" value="ECO:0007669"/>
    <property type="project" value="InterPro"/>
</dbReference>
<dbReference type="EMBL" id="AP012057">
    <property type="protein sequence ID" value="BAN02921.1"/>
    <property type="molecule type" value="Genomic_DNA"/>
</dbReference>
<dbReference type="InterPro" id="IPR022366">
    <property type="entry name" value="Pup_deamidase"/>
</dbReference>
<dbReference type="Pfam" id="PF03136">
    <property type="entry name" value="Pup_ligase"/>
    <property type="match status" value="1"/>
</dbReference>
<dbReference type="GO" id="GO:0003677">
    <property type="term" value="F:DNA binding"/>
    <property type="evidence" value="ECO:0007669"/>
    <property type="project" value="InterPro"/>
</dbReference>
<dbReference type="GO" id="GO:0005524">
    <property type="term" value="F:ATP binding"/>
    <property type="evidence" value="ECO:0007669"/>
    <property type="project" value="TreeGrafter"/>
</dbReference>
<name>A0A6C7E8Y0_ILUCY</name>
<reference evidence="3 4" key="1">
    <citation type="journal article" date="2013" name="Int. J. Syst. Evol. Microbiol.">
        <title>Ilumatobacter nonamiense sp. nov. and Ilumatobacter coccineum sp. nov., isolated from seashore sand.</title>
        <authorList>
            <person name="Matsumoto A."/>
            <person name="Kasai H."/>
            <person name="Matsuo Y."/>
            <person name="Shizuri Y."/>
            <person name="Ichikawa N."/>
            <person name="Fujita N."/>
            <person name="Omura S."/>
            <person name="Takahashi Y."/>
        </authorList>
    </citation>
    <scope>NUCLEOTIDE SEQUENCE [LARGE SCALE GENOMIC DNA]</scope>
    <source>
        <strain evidence="4">NBRC 103263 / KCTC 29153 / YM16-304</strain>
    </source>
</reference>
<dbReference type="GO" id="GO:0010498">
    <property type="term" value="P:proteasomal protein catabolic process"/>
    <property type="evidence" value="ECO:0007669"/>
    <property type="project" value="InterPro"/>
</dbReference>
<comment type="similarity">
    <text evidence="1">Belongs to the Pup ligase/Pup deamidase family. Pup deamidase subfamily.</text>
</comment>
<evidence type="ECO:0000313" key="4">
    <source>
        <dbReference type="Proteomes" id="UP000011863"/>
    </source>
</evidence>
<dbReference type="EC" id="3.5.1.-" evidence="3"/>
<dbReference type="PIRSF" id="PIRSF018077">
    <property type="entry name" value="UCP018077"/>
    <property type="match status" value="1"/>
</dbReference>
<dbReference type="NCBIfam" id="TIGR03688">
    <property type="entry name" value="depupylase_Dop"/>
    <property type="match status" value="1"/>
</dbReference>
<keyword evidence="3" id="KW-0378">Hydrolase</keyword>
<dbReference type="GO" id="GO:0000786">
    <property type="term" value="C:nucleosome"/>
    <property type="evidence" value="ECO:0007669"/>
    <property type="project" value="InterPro"/>
</dbReference>
<dbReference type="GO" id="GO:0030527">
    <property type="term" value="F:structural constituent of chromatin"/>
    <property type="evidence" value="ECO:0007669"/>
    <property type="project" value="InterPro"/>
</dbReference>
<dbReference type="RefSeq" id="WP_015442168.1">
    <property type="nucleotide sequence ID" value="NC_020520.1"/>
</dbReference>
<organism evidence="3 4">
    <name type="scientific">Ilumatobacter coccineus (strain NBRC 103263 / KCTC 29153 / YM16-304)</name>
    <dbReference type="NCBI Taxonomy" id="1313172"/>
    <lineage>
        <taxon>Bacteria</taxon>
        <taxon>Bacillati</taxon>
        <taxon>Actinomycetota</taxon>
        <taxon>Acidimicrobiia</taxon>
        <taxon>Acidimicrobiales</taxon>
        <taxon>Ilumatobacteraceae</taxon>
        <taxon>Ilumatobacter</taxon>
    </lineage>
</organism>
<dbReference type="AlphaFoldDB" id="A0A6C7E8Y0"/>
<proteinExistence type="inferred from homology"/>
<evidence type="ECO:0000256" key="2">
    <source>
        <dbReference type="PIRSR" id="PIRSR018077-1"/>
    </source>
</evidence>
<dbReference type="GO" id="GO:0016811">
    <property type="term" value="F:hydrolase activity, acting on carbon-nitrogen (but not peptide) bonds, in linear amides"/>
    <property type="evidence" value="ECO:0007669"/>
    <property type="project" value="InterPro"/>
</dbReference>
<dbReference type="GO" id="GO:0070490">
    <property type="term" value="P:protein pupylation"/>
    <property type="evidence" value="ECO:0007669"/>
    <property type="project" value="TreeGrafter"/>
</dbReference>
<dbReference type="Proteomes" id="UP000011863">
    <property type="component" value="Chromosome"/>
</dbReference>
<keyword evidence="4" id="KW-1185">Reference proteome</keyword>
<accession>A0A6C7E8Y0</accession>
<dbReference type="PROSITE" id="PS00959">
    <property type="entry name" value="HISTONE_H3_2"/>
    <property type="match status" value="1"/>
</dbReference>
<dbReference type="KEGG" id="aym:YM304_26070"/>